<accession>A0A2S7I419</accession>
<feature type="domain" description="DpnD/PcfM-like C-terminal" evidence="1">
    <location>
        <begin position="5"/>
        <end position="46"/>
    </location>
</feature>
<sequence length="66" mass="7946">MKKFKIEVQEILSKIIEIEATDIDQAIYEVKKMYESEEIILNENDYITTEFTNYERPTNIPERETN</sequence>
<protein>
    <submittedName>
        <fullName evidence="2">Protein dpnD</fullName>
    </submittedName>
</protein>
<name>A0A2S7I419_9FLAO</name>
<reference evidence="2 3" key="1">
    <citation type="submission" date="2018-02" db="EMBL/GenBank/DDBJ databases">
        <title>Draft genome sequence of bacterial isolates from marine environment.</title>
        <authorList>
            <person name="Singh S.K."/>
            <person name="Hill R."/>
            <person name="Major S."/>
            <person name="Cai H."/>
            <person name="Li Y."/>
        </authorList>
    </citation>
    <scope>NUCLEOTIDE SEQUENCE [LARGE SCALE GENOMIC DNA]</scope>
    <source>
        <strain evidence="2 3">IMET F</strain>
    </source>
</reference>
<dbReference type="InterPro" id="IPR025575">
    <property type="entry name" value="DpnD/PcfM_C"/>
</dbReference>
<dbReference type="Pfam" id="PF14207">
    <property type="entry name" value="DpnD-PcfM"/>
    <property type="match status" value="1"/>
</dbReference>
<comment type="caution">
    <text evidence="2">The sequence shown here is derived from an EMBL/GenBank/DDBJ whole genome shotgun (WGS) entry which is preliminary data.</text>
</comment>
<evidence type="ECO:0000313" key="3">
    <source>
        <dbReference type="Proteomes" id="UP000238565"/>
    </source>
</evidence>
<evidence type="ECO:0000259" key="1">
    <source>
        <dbReference type="Pfam" id="PF14207"/>
    </source>
</evidence>
<dbReference type="RefSeq" id="WP_104793654.1">
    <property type="nucleotide sequence ID" value="NZ_PTPZ01000004.1"/>
</dbReference>
<dbReference type="AlphaFoldDB" id="A0A2S7I419"/>
<proteinExistence type="predicted"/>
<dbReference type="EMBL" id="PTPZ01000004">
    <property type="protein sequence ID" value="PPZ91330.1"/>
    <property type="molecule type" value="Genomic_DNA"/>
</dbReference>
<gene>
    <name evidence="2" type="ORF">C3729_07810</name>
</gene>
<organism evidence="2 3">
    <name type="scientific">Cloacibacterium normanense</name>
    <dbReference type="NCBI Taxonomy" id="237258"/>
    <lineage>
        <taxon>Bacteria</taxon>
        <taxon>Pseudomonadati</taxon>
        <taxon>Bacteroidota</taxon>
        <taxon>Flavobacteriia</taxon>
        <taxon>Flavobacteriales</taxon>
        <taxon>Weeksellaceae</taxon>
    </lineage>
</organism>
<evidence type="ECO:0000313" key="2">
    <source>
        <dbReference type="EMBL" id="PPZ91330.1"/>
    </source>
</evidence>
<dbReference type="Proteomes" id="UP000238565">
    <property type="component" value="Unassembled WGS sequence"/>
</dbReference>